<name>A0A2R4M998_9RHOB</name>
<dbReference type="GO" id="GO:0016646">
    <property type="term" value="F:oxidoreductase activity, acting on the CH-NH group of donors, NAD or NADP as acceptor"/>
    <property type="evidence" value="ECO:0007669"/>
    <property type="project" value="UniProtKB-ARBA"/>
</dbReference>
<dbReference type="InterPro" id="IPR012349">
    <property type="entry name" value="Split_barrel_FMN-bd"/>
</dbReference>
<dbReference type="Gene3D" id="2.30.110.10">
    <property type="entry name" value="Electron Transport, Fmn-binding Protein, Chain A"/>
    <property type="match status" value="1"/>
</dbReference>
<dbReference type="KEGG" id="cbak:DA792_21565"/>
<gene>
    <name evidence="2" type="ORF">DA792_21565</name>
</gene>
<dbReference type="OrthoDB" id="9789254at2"/>
<dbReference type="EMBL" id="CP028477">
    <property type="protein sequence ID" value="AVW93629.1"/>
    <property type="molecule type" value="Genomic_DNA"/>
</dbReference>
<keyword evidence="2" id="KW-0614">Plasmid</keyword>
<evidence type="ECO:0000259" key="1">
    <source>
        <dbReference type="Pfam" id="PF01613"/>
    </source>
</evidence>
<reference evidence="2 3" key="1">
    <citation type="submission" date="2018-03" db="EMBL/GenBank/DDBJ databases">
        <title>The Complete Genome of Celeribacter baekdonensis strain LH4, a Thiosulfate-Oxidizing Alphaproteobacterium Isolated from Gulf of Mexico Continental Slope Sediments.</title>
        <authorList>
            <person name="Flood B.E."/>
            <person name="Bailey J.V."/>
            <person name="Leprich D."/>
        </authorList>
    </citation>
    <scope>NUCLEOTIDE SEQUENCE [LARGE SCALE GENOMIC DNA]</scope>
    <source>
        <strain evidence="2 3">LH4</strain>
        <plasmid evidence="3">Plasmid pcblh4e</plasmid>
    </source>
</reference>
<sequence>MPVLNGATALECEISEIVNSGTHAVIFGRVVGAKVQGITPLVYHGGSFRGLTDANKRVPA</sequence>
<dbReference type="InterPro" id="IPR002563">
    <property type="entry name" value="Flavin_Rdtase-like_dom"/>
</dbReference>
<dbReference type="Proteomes" id="UP000241447">
    <property type="component" value="Plasmid pCBLh4e"/>
</dbReference>
<evidence type="ECO:0000313" key="3">
    <source>
        <dbReference type="Proteomes" id="UP000241447"/>
    </source>
</evidence>
<organism evidence="2 3">
    <name type="scientific">Celeribacter baekdonensis</name>
    <dbReference type="NCBI Taxonomy" id="875171"/>
    <lineage>
        <taxon>Bacteria</taxon>
        <taxon>Pseudomonadati</taxon>
        <taxon>Pseudomonadota</taxon>
        <taxon>Alphaproteobacteria</taxon>
        <taxon>Rhodobacterales</taxon>
        <taxon>Roseobacteraceae</taxon>
        <taxon>Celeribacter</taxon>
    </lineage>
</organism>
<geneLocation type="plasmid" evidence="3">
    <name>pcblh4e</name>
</geneLocation>
<dbReference type="Pfam" id="PF01613">
    <property type="entry name" value="Flavin_Reduct"/>
    <property type="match status" value="1"/>
</dbReference>
<feature type="domain" description="Flavin reductase like" evidence="1">
    <location>
        <begin position="2"/>
        <end position="51"/>
    </location>
</feature>
<proteinExistence type="predicted"/>
<accession>A0A2R4M998</accession>
<dbReference type="AlphaFoldDB" id="A0A2R4M998"/>
<protein>
    <recommendedName>
        <fullName evidence="1">Flavin reductase like domain-containing protein</fullName>
    </recommendedName>
</protein>
<dbReference type="GO" id="GO:0010181">
    <property type="term" value="F:FMN binding"/>
    <property type="evidence" value="ECO:0007669"/>
    <property type="project" value="InterPro"/>
</dbReference>
<evidence type="ECO:0000313" key="2">
    <source>
        <dbReference type="EMBL" id="AVW93629.1"/>
    </source>
</evidence>
<dbReference type="RefSeq" id="WP_107722859.1">
    <property type="nucleotide sequence ID" value="NZ_CP028477.1"/>
</dbReference>
<dbReference type="SUPFAM" id="SSF50475">
    <property type="entry name" value="FMN-binding split barrel"/>
    <property type="match status" value="1"/>
</dbReference>